<feature type="transmembrane region" description="Helical" evidence="1">
    <location>
        <begin position="74"/>
        <end position="97"/>
    </location>
</feature>
<keyword evidence="1" id="KW-0812">Transmembrane</keyword>
<dbReference type="Proteomes" id="UP000030002">
    <property type="component" value="Unassembled WGS sequence"/>
</dbReference>
<evidence type="ECO:0000313" key="3">
    <source>
        <dbReference type="Proteomes" id="UP000030002"/>
    </source>
</evidence>
<proteinExistence type="predicted"/>
<dbReference type="STRING" id="1385520.N802_06810"/>
<reference evidence="2 3" key="1">
    <citation type="submission" date="2013-08" db="EMBL/GenBank/DDBJ databases">
        <title>The genome sequence of Knoellia sinensis.</title>
        <authorList>
            <person name="Zhu W."/>
            <person name="Wang G."/>
        </authorList>
    </citation>
    <scope>NUCLEOTIDE SEQUENCE [LARGE SCALE GENOMIC DNA]</scope>
    <source>
        <strain evidence="2 3">KCTC 19936</strain>
    </source>
</reference>
<dbReference type="RefSeq" id="WP_035918545.1">
    <property type="nucleotide sequence ID" value="NZ_AVPJ01000018.1"/>
</dbReference>
<comment type="caution">
    <text evidence="2">The sequence shown here is derived from an EMBL/GenBank/DDBJ whole genome shotgun (WGS) entry which is preliminary data.</text>
</comment>
<name>A0A0A0J4K2_9MICO</name>
<organism evidence="2 3">
    <name type="scientific">Knoellia sinensis KCTC 19936</name>
    <dbReference type="NCBI Taxonomy" id="1385520"/>
    <lineage>
        <taxon>Bacteria</taxon>
        <taxon>Bacillati</taxon>
        <taxon>Actinomycetota</taxon>
        <taxon>Actinomycetes</taxon>
        <taxon>Micrococcales</taxon>
        <taxon>Intrasporangiaceae</taxon>
        <taxon>Knoellia</taxon>
    </lineage>
</organism>
<keyword evidence="3" id="KW-1185">Reference proteome</keyword>
<gene>
    <name evidence="2" type="ORF">N802_06810</name>
</gene>
<keyword evidence="1" id="KW-0472">Membrane</keyword>
<dbReference type="EMBL" id="AVPJ01000018">
    <property type="protein sequence ID" value="KGN30521.1"/>
    <property type="molecule type" value="Genomic_DNA"/>
</dbReference>
<keyword evidence="1" id="KW-1133">Transmembrane helix</keyword>
<evidence type="ECO:0000256" key="1">
    <source>
        <dbReference type="SAM" id="Phobius"/>
    </source>
</evidence>
<feature type="transmembrane region" description="Helical" evidence="1">
    <location>
        <begin position="109"/>
        <end position="131"/>
    </location>
</feature>
<evidence type="ECO:0000313" key="2">
    <source>
        <dbReference type="EMBL" id="KGN30521.1"/>
    </source>
</evidence>
<accession>A0A0A0J4K2</accession>
<feature type="transmembrane region" description="Helical" evidence="1">
    <location>
        <begin position="137"/>
        <end position="160"/>
    </location>
</feature>
<dbReference type="eggNOG" id="ENOG5031RD2">
    <property type="taxonomic scope" value="Bacteria"/>
</dbReference>
<feature type="transmembrane region" description="Helical" evidence="1">
    <location>
        <begin position="172"/>
        <end position="198"/>
    </location>
</feature>
<dbReference type="OrthoDB" id="4842984at2"/>
<sequence>MDTTPKDVSSATARRITITAWAMAAFGTVAGQLHALSRFNSHPEDLAEGGLGAAWAPPAIDALRPLLEWGDPYFVYWTYGKIWLPICLAFVAAAWLVYRRRQPQGAEQWAWRVQFAAYALLTVSVAGDYYTPWMDQFFIVGLVALPLIAFGGVWLGILLLRNGFRPRVTPWLLIAFLPLFFAITTVTSMGNALLPLMWGWAIAALRRLAPAPEAVPMGAPSAVLQ</sequence>
<dbReference type="AlphaFoldDB" id="A0A0A0J4K2"/>
<protein>
    <submittedName>
        <fullName evidence="2">Uncharacterized protein</fullName>
    </submittedName>
</protein>